<comment type="caution">
    <text evidence="1">The sequence shown here is derived from an EMBL/GenBank/DDBJ whole genome shotgun (WGS) entry which is preliminary data.</text>
</comment>
<evidence type="ECO:0000313" key="1">
    <source>
        <dbReference type="EMBL" id="KAK9129503.1"/>
    </source>
</evidence>
<accession>A0AAP0P3U8</accession>
<protein>
    <submittedName>
        <fullName evidence="1">Uncharacterized protein</fullName>
    </submittedName>
</protein>
<evidence type="ECO:0000313" key="2">
    <source>
        <dbReference type="Proteomes" id="UP001417504"/>
    </source>
</evidence>
<dbReference type="AlphaFoldDB" id="A0AAP0P3U8"/>
<sequence length="49" mass="5619">MRMGEMLEELKSLSCAIDEKNSDPNNQTDIEEILIAAKHVEDMTKKLKQ</sequence>
<name>A0AAP0P3U8_9MAGN</name>
<keyword evidence="2" id="KW-1185">Reference proteome</keyword>
<reference evidence="1 2" key="1">
    <citation type="submission" date="2024-01" db="EMBL/GenBank/DDBJ databases">
        <title>Genome assemblies of Stephania.</title>
        <authorList>
            <person name="Yang L."/>
        </authorList>
    </citation>
    <scope>NUCLEOTIDE SEQUENCE [LARGE SCALE GENOMIC DNA]</scope>
    <source>
        <strain evidence="1">QJT</strain>
        <tissue evidence="1">Leaf</tissue>
    </source>
</reference>
<proteinExistence type="predicted"/>
<dbReference type="Proteomes" id="UP001417504">
    <property type="component" value="Unassembled WGS sequence"/>
</dbReference>
<organism evidence="1 2">
    <name type="scientific">Stephania japonica</name>
    <dbReference type="NCBI Taxonomy" id="461633"/>
    <lineage>
        <taxon>Eukaryota</taxon>
        <taxon>Viridiplantae</taxon>
        <taxon>Streptophyta</taxon>
        <taxon>Embryophyta</taxon>
        <taxon>Tracheophyta</taxon>
        <taxon>Spermatophyta</taxon>
        <taxon>Magnoliopsida</taxon>
        <taxon>Ranunculales</taxon>
        <taxon>Menispermaceae</taxon>
        <taxon>Menispermoideae</taxon>
        <taxon>Cissampelideae</taxon>
        <taxon>Stephania</taxon>
    </lineage>
</organism>
<gene>
    <name evidence="1" type="ORF">Sjap_009990</name>
</gene>
<dbReference type="EMBL" id="JBBNAE010000004">
    <property type="protein sequence ID" value="KAK9129503.1"/>
    <property type="molecule type" value="Genomic_DNA"/>
</dbReference>